<dbReference type="InterPro" id="IPR051683">
    <property type="entry name" value="Enoyl-CoA_Hydratase/Isomerase"/>
</dbReference>
<dbReference type="OrthoDB" id="9807606at2"/>
<dbReference type="EMBL" id="FNIJ01000003">
    <property type="protein sequence ID" value="SDN54591.1"/>
    <property type="molecule type" value="Genomic_DNA"/>
</dbReference>
<name>A0A1H0C9V5_9PSED</name>
<dbReference type="GO" id="GO:0008300">
    <property type="term" value="P:isoprenoid catabolic process"/>
    <property type="evidence" value="ECO:0007669"/>
    <property type="project" value="TreeGrafter"/>
</dbReference>
<dbReference type="Pfam" id="PF00378">
    <property type="entry name" value="ECH_1"/>
    <property type="match status" value="1"/>
</dbReference>
<reference evidence="3" key="1">
    <citation type="submission" date="2016-10" db="EMBL/GenBank/DDBJ databases">
        <authorList>
            <person name="Varghese N."/>
            <person name="Submissions S."/>
        </authorList>
    </citation>
    <scope>NUCLEOTIDE SEQUENCE [LARGE SCALE GENOMIC DNA]</scope>
    <source>
        <strain evidence="3">JCM 21621</strain>
    </source>
</reference>
<dbReference type="Proteomes" id="UP000242957">
    <property type="component" value="Unassembled WGS sequence"/>
</dbReference>
<keyword evidence="3" id="KW-1185">Reference proteome</keyword>
<dbReference type="InterPro" id="IPR029045">
    <property type="entry name" value="ClpP/crotonase-like_dom_sf"/>
</dbReference>
<dbReference type="STRING" id="198616.SAMN05216193_103359"/>
<dbReference type="PANTHER" id="PTHR42964:SF1">
    <property type="entry name" value="POLYKETIDE BIOSYNTHESIS ENOYL-COA HYDRATASE PKSH-RELATED"/>
    <property type="match status" value="1"/>
</dbReference>
<protein>
    <submittedName>
        <fullName evidence="2">Isohexenylglutaconyl-CoA hydratase</fullName>
    </submittedName>
</protein>
<organism evidence="2 3">
    <name type="scientific">Pseudomonas jinjuensis</name>
    <dbReference type="NCBI Taxonomy" id="198616"/>
    <lineage>
        <taxon>Bacteria</taxon>
        <taxon>Pseudomonadati</taxon>
        <taxon>Pseudomonadota</taxon>
        <taxon>Gammaproteobacteria</taxon>
        <taxon>Pseudomonadales</taxon>
        <taxon>Pseudomonadaceae</taxon>
        <taxon>Pseudomonas</taxon>
    </lineage>
</organism>
<accession>A0A1H0C9V5</accession>
<evidence type="ECO:0000313" key="3">
    <source>
        <dbReference type="Proteomes" id="UP000242957"/>
    </source>
</evidence>
<dbReference type="Gene3D" id="1.10.12.10">
    <property type="entry name" value="Lyase 2-enoyl-coa Hydratase, Chain A, domain 2"/>
    <property type="match status" value="1"/>
</dbReference>
<dbReference type="SUPFAM" id="SSF52096">
    <property type="entry name" value="ClpP/crotonase"/>
    <property type="match status" value="1"/>
</dbReference>
<dbReference type="Gene3D" id="3.90.226.10">
    <property type="entry name" value="2-enoyl-CoA Hydratase, Chain A, domain 1"/>
    <property type="match status" value="1"/>
</dbReference>
<dbReference type="CDD" id="cd06558">
    <property type="entry name" value="crotonase-like"/>
    <property type="match status" value="1"/>
</dbReference>
<dbReference type="InterPro" id="IPR001753">
    <property type="entry name" value="Enoyl-CoA_hydra/iso"/>
</dbReference>
<dbReference type="InterPro" id="IPR014748">
    <property type="entry name" value="Enoyl-CoA_hydra_C"/>
</dbReference>
<gene>
    <name evidence="2" type="ORF">SAMN05216193_103359</name>
</gene>
<dbReference type="GO" id="GO:0003824">
    <property type="term" value="F:catalytic activity"/>
    <property type="evidence" value="ECO:0007669"/>
    <property type="project" value="UniProtKB-ARBA"/>
</dbReference>
<comment type="similarity">
    <text evidence="1">Belongs to the enoyl-CoA hydratase/isomerase family.</text>
</comment>
<dbReference type="RefSeq" id="WP_084314690.1">
    <property type="nucleotide sequence ID" value="NZ_FNIJ01000003.1"/>
</dbReference>
<sequence length="282" mass="30006">MSQVLHHVREGFHVLLLDAHASRNALSPEMVQALDAALARAQEEGARAIVLRGAQGMFSAGGNIGNFAERLASSTGGDDDPVALRNREFGRFLERLSALDVPTVAVVEGAAIGGGLGLAGSCDFVLAHSEAKFSLSETSLGIVPAQIAPFLLERLGVATLRRLTLAGRRFDGRVAQDLGLVDELFDTKEALDAGLAALLSAIGRCAPRANQRFKRLLRDDEAIRQRGLWLDAAARCFSLCMNDEGGEGIAAFRDKRAARWQSGLTAADVAALPVPANEEERP</sequence>
<dbReference type="PANTHER" id="PTHR42964">
    <property type="entry name" value="ENOYL-COA HYDRATASE"/>
    <property type="match status" value="1"/>
</dbReference>
<evidence type="ECO:0000313" key="2">
    <source>
        <dbReference type="EMBL" id="SDN54591.1"/>
    </source>
</evidence>
<dbReference type="AlphaFoldDB" id="A0A1H0C9V5"/>
<evidence type="ECO:0000256" key="1">
    <source>
        <dbReference type="ARBA" id="ARBA00005254"/>
    </source>
</evidence>
<proteinExistence type="inferred from homology"/>